<accession>A0A8S5PJM2</accession>
<name>A0A8S5PJM2_9CAUD</name>
<organism evidence="1">
    <name type="scientific">Siphoviridae sp. ctL0q1</name>
    <dbReference type="NCBI Taxonomy" id="2825449"/>
    <lineage>
        <taxon>Viruses</taxon>
        <taxon>Duplodnaviria</taxon>
        <taxon>Heunggongvirae</taxon>
        <taxon>Uroviricota</taxon>
        <taxon>Caudoviricetes</taxon>
    </lineage>
</organism>
<reference evidence="1" key="1">
    <citation type="journal article" date="2021" name="Proc. Natl. Acad. Sci. U.S.A.">
        <title>A Catalog of Tens of Thousands of Viruses from Human Metagenomes Reveals Hidden Associations with Chronic Diseases.</title>
        <authorList>
            <person name="Tisza M.J."/>
            <person name="Buck C.B."/>
        </authorList>
    </citation>
    <scope>NUCLEOTIDE SEQUENCE</scope>
    <source>
        <strain evidence="1">CtL0q1</strain>
    </source>
</reference>
<proteinExistence type="predicted"/>
<protein>
    <submittedName>
        <fullName evidence="1">Uncharacterized protein</fullName>
    </submittedName>
</protein>
<evidence type="ECO:0000313" key="1">
    <source>
        <dbReference type="EMBL" id="DAE06928.1"/>
    </source>
</evidence>
<sequence length="49" mass="5436">MDRNNVTLLKSDGTDLLEISPHCSDNSHNVLDATLYVEDALDTTFNNNV</sequence>
<dbReference type="EMBL" id="BK015443">
    <property type="protein sequence ID" value="DAE06928.1"/>
    <property type="molecule type" value="Genomic_DNA"/>
</dbReference>